<dbReference type="AlphaFoldDB" id="A0A7J8RUX7"/>
<dbReference type="Proteomes" id="UP000593561">
    <property type="component" value="Unassembled WGS sequence"/>
</dbReference>
<feature type="region of interest" description="Disordered" evidence="1">
    <location>
        <begin position="87"/>
        <end position="131"/>
    </location>
</feature>
<reference evidence="2 3" key="1">
    <citation type="journal article" date="2019" name="Genome Biol. Evol.">
        <title>Insights into the evolution of the New World diploid cottons (Gossypium, subgenus Houzingenia) based on genome sequencing.</title>
        <authorList>
            <person name="Grover C.E."/>
            <person name="Arick M.A. 2nd"/>
            <person name="Thrash A."/>
            <person name="Conover J.L."/>
            <person name="Sanders W.S."/>
            <person name="Peterson D.G."/>
            <person name="Frelichowski J.E."/>
            <person name="Scheffler J.A."/>
            <person name="Scheffler B.E."/>
            <person name="Wendel J.F."/>
        </authorList>
    </citation>
    <scope>NUCLEOTIDE SEQUENCE [LARGE SCALE GENOMIC DNA]</scope>
    <source>
        <strain evidence="2">27</strain>
        <tissue evidence="2">Leaf</tissue>
    </source>
</reference>
<accession>A0A7J8RUX7</accession>
<protein>
    <submittedName>
        <fullName evidence="2">Uncharacterized protein</fullName>
    </submittedName>
</protein>
<organism evidence="2 3">
    <name type="scientific">Gossypium davidsonii</name>
    <name type="common">Davidson's cotton</name>
    <name type="synonym">Gossypium klotzschianum subsp. davidsonii</name>
    <dbReference type="NCBI Taxonomy" id="34287"/>
    <lineage>
        <taxon>Eukaryota</taxon>
        <taxon>Viridiplantae</taxon>
        <taxon>Streptophyta</taxon>
        <taxon>Embryophyta</taxon>
        <taxon>Tracheophyta</taxon>
        <taxon>Spermatophyta</taxon>
        <taxon>Magnoliopsida</taxon>
        <taxon>eudicotyledons</taxon>
        <taxon>Gunneridae</taxon>
        <taxon>Pentapetalae</taxon>
        <taxon>rosids</taxon>
        <taxon>malvids</taxon>
        <taxon>Malvales</taxon>
        <taxon>Malvaceae</taxon>
        <taxon>Malvoideae</taxon>
        <taxon>Gossypium</taxon>
    </lineage>
</organism>
<gene>
    <name evidence="2" type="ORF">Godav_026891</name>
</gene>
<evidence type="ECO:0000256" key="1">
    <source>
        <dbReference type="SAM" id="MobiDB-lite"/>
    </source>
</evidence>
<comment type="caution">
    <text evidence="2">The sequence shown here is derived from an EMBL/GenBank/DDBJ whole genome shotgun (WGS) entry which is preliminary data.</text>
</comment>
<sequence length="131" mass="15212">MYHLGLQLDDYLHEFYHIETYKSVYSFPIQPINGPHDLEKTDVKLVLPLIERKMIGRPKKNRMTVKDESKKLKSGHLSRKFLIMTCTQRDQHGHNKQSYTQGSEHAKQQAAQPPKQKGKSPIKKLITSDKS</sequence>
<proteinExistence type="predicted"/>
<keyword evidence="3" id="KW-1185">Reference proteome</keyword>
<dbReference type="EMBL" id="JABFAC010000007">
    <property type="protein sequence ID" value="MBA0617445.1"/>
    <property type="molecule type" value="Genomic_DNA"/>
</dbReference>
<name>A0A7J8RUX7_GOSDV</name>
<evidence type="ECO:0000313" key="2">
    <source>
        <dbReference type="EMBL" id="MBA0617445.1"/>
    </source>
</evidence>
<evidence type="ECO:0000313" key="3">
    <source>
        <dbReference type="Proteomes" id="UP000593561"/>
    </source>
</evidence>